<evidence type="ECO:0000313" key="1">
    <source>
        <dbReference type="EMBL" id="KAB8468466.1"/>
    </source>
</evidence>
<dbReference type="Proteomes" id="UP000327013">
    <property type="component" value="Unassembled WGS sequence"/>
</dbReference>
<dbReference type="EMBL" id="VIBQ01000043">
    <property type="protein sequence ID" value="KAB8468466.1"/>
    <property type="molecule type" value="Genomic_DNA"/>
</dbReference>
<organism evidence="1 2">
    <name type="scientific">Carpinus fangiana</name>
    <dbReference type="NCBI Taxonomy" id="176857"/>
    <lineage>
        <taxon>Eukaryota</taxon>
        <taxon>Viridiplantae</taxon>
        <taxon>Streptophyta</taxon>
        <taxon>Embryophyta</taxon>
        <taxon>Tracheophyta</taxon>
        <taxon>Spermatophyta</taxon>
        <taxon>Magnoliopsida</taxon>
        <taxon>eudicotyledons</taxon>
        <taxon>Gunneridae</taxon>
        <taxon>Pentapetalae</taxon>
        <taxon>rosids</taxon>
        <taxon>fabids</taxon>
        <taxon>Fagales</taxon>
        <taxon>Betulaceae</taxon>
        <taxon>Carpinus</taxon>
    </lineage>
</organism>
<evidence type="ECO:0000313" key="2">
    <source>
        <dbReference type="Proteomes" id="UP000327013"/>
    </source>
</evidence>
<reference evidence="1 2" key="1">
    <citation type="submission" date="2019-06" db="EMBL/GenBank/DDBJ databases">
        <title>A chromosomal-level reference genome of Carpinus fangiana (Coryloideae, Betulaceae).</title>
        <authorList>
            <person name="Yang X."/>
            <person name="Wang Z."/>
            <person name="Zhang L."/>
            <person name="Hao G."/>
            <person name="Liu J."/>
            <person name="Yang Y."/>
        </authorList>
    </citation>
    <scope>NUCLEOTIDE SEQUENCE [LARGE SCALE GENOMIC DNA]</scope>
    <source>
        <strain evidence="1">Cfa_2016G</strain>
        <tissue evidence="1">Leaf</tissue>
    </source>
</reference>
<proteinExistence type="predicted"/>
<accession>A0A5N6L0V8</accession>
<dbReference type="AlphaFoldDB" id="A0A5N6L0V8"/>
<keyword evidence="2" id="KW-1185">Reference proteome</keyword>
<comment type="caution">
    <text evidence="1">The sequence shown here is derived from an EMBL/GenBank/DDBJ whole genome shotgun (WGS) entry which is preliminary data.</text>
</comment>
<gene>
    <name evidence="1" type="ORF">FH972_025300</name>
</gene>
<name>A0A5N6L0V8_9ROSI</name>
<sequence length="218" mass="23799">MPELQLCLRSSPALAGCITHPAPKGGYSSFLSIEPLSLIPLVQPSSRTCKIDATKIANSIIEEIRKRATIWHQISGGVERAAVRSGKTIKKRRLFVKVSTERPLGSGKRITITVKLSKELAVSRVIHRCFYRAVRAKHTQSFTQDRALYAKALGLTAKDPLGQGTDPKGAIPIPGCLPPLTNKNGLAKELPRIKWTECYPCPPTLAQTFAYSLSQSLA</sequence>
<dbReference type="OrthoDB" id="1721508at2759"/>
<protein>
    <submittedName>
        <fullName evidence="1">Uncharacterized protein</fullName>
    </submittedName>
</protein>